<dbReference type="Pfam" id="PF03692">
    <property type="entry name" value="CxxCxxCC"/>
    <property type="match status" value="1"/>
</dbReference>
<dbReference type="PANTHER" id="PTHR37421:SF1">
    <property type="entry name" value="UPF0260 PROTEIN YCGN"/>
    <property type="match status" value="1"/>
</dbReference>
<dbReference type="RefSeq" id="WP_072904879.1">
    <property type="nucleotide sequence ID" value="NZ_FQZT01000001.1"/>
</dbReference>
<proteinExistence type="predicted"/>
<accession>A0A1M6BIJ3</accession>
<dbReference type="EMBL" id="FQZT01000001">
    <property type="protein sequence ID" value="SHI48600.1"/>
    <property type="molecule type" value="Genomic_DNA"/>
</dbReference>
<dbReference type="OrthoDB" id="9786855at2"/>
<reference evidence="1 2" key="1">
    <citation type="submission" date="2016-11" db="EMBL/GenBank/DDBJ databases">
        <authorList>
            <person name="Jaros S."/>
            <person name="Januszkiewicz K."/>
            <person name="Wedrychowicz H."/>
        </authorList>
    </citation>
    <scope>NUCLEOTIDE SEQUENCE [LARGE SCALE GENOMIC DNA]</scope>
    <source>
        <strain evidence="1 2">DSM 5091</strain>
    </source>
</reference>
<evidence type="ECO:0000313" key="2">
    <source>
        <dbReference type="Proteomes" id="UP000184171"/>
    </source>
</evidence>
<gene>
    <name evidence="1" type="ORF">SAMN02745165_00198</name>
</gene>
<protein>
    <submittedName>
        <fullName evidence="1">Uncharacterized protein</fullName>
    </submittedName>
</protein>
<sequence length="100" mass="11492">MKKQNRKPQPGSAEWEAICQHCGRCCYEKLDYRGRIYYTKTPCPHLDTATNLCRIYHQRSELHPECAQLTPELVAAGILPPDCPYVAEIEDYPAPKLQDD</sequence>
<evidence type="ECO:0000313" key="1">
    <source>
        <dbReference type="EMBL" id="SHI48600.1"/>
    </source>
</evidence>
<dbReference type="STRING" id="1122189.SAMN02745165_00198"/>
<keyword evidence="2" id="KW-1185">Reference proteome</keyword>
<dbReference type="InterPro" id="IPR005358">
    <property type="entry name" value="Puta_zinc/iron-chelating_dom"/>
</dbReference>
<organism evidence="1 2">
    <name type="scientific">Malonomonas rubra DSM 5091</name>
    <dbReference type="NCBI Taxonomy" id="1122189"/>
    <lineage>
        <taxon>Bacteria</taxon>
        <taxon>Pseudomonadati</taxon>
        <taxon>Thermodesulfobacteriota</taxon>
        <taxon>Desulfuromonadia</taxon>
        <taxon>Desulfuromonadales</taxon>
        <taxon>Geopsychrobacteraceae</taxon>
        <taxon>Malonomonas</taxon>
    </lineage>
</organism>
<dbReference type="PANTHER" id="PTHR37421">
    <property type="entry name" value="UPF0260 PROTEIN YCGN"/>
    <property type="match status" value="1"/>
</dbReference>
<dbReference type="AlphaFoldDB" id="A0A1M6BIJ3"/>
<name>A0A1M6BIJ3_MALRU</name>
<dbReference type="InterPro" id="IPR008228">
    <property type="entry name" value="UCP006173"/>
</dbReference>
<dbReference type="Proteomes" id="UP000184171">
    <property type="component" value="Unassembled WGS sequence"/>
</dbReference>